<evidence type="ECO:0000313" key="7">
    <source>
        <dbReference type="EMBL" id="CUO47479.1"/>
    </source>
</evidence>
<dbReference type="Proteomes" id="UP000095468">
    <property type="component" value="Unassembled WGS sequence"/>
</dbReference>
<sequence length="87" mass="9169">MISFDYKPQGVCSRNIHLNLSDDGSKVLGVEFTGGCDGNLKAISRLVEGAPADRVIEVLAGNTCGMKKTSCADQLTRAIEAARAEIA</sequence>
<evidence type="ECO:0000313" key="8">
    <source>
        <dbReference type="Proteomes" id="UP000095468"/>
    </source>
</evidence>
<dbReference type="InterPro" id="IPR024434">
    <property type="entry name" value="TSCPD_dom"/>
</dbReference>
<reference evidence="7 8" key="1">
    <citation type="submission" date="2015-09" db="EMBL/GenBank/DDBJ databases">
        <authorList>
            <consortium name="Pathogen Informatics"/>
        </authorList>
    </citation>
    <scope>NUCLEOTIDE SEQUENCE [LARGE SCALE GENOMIC DNA]</scope>
    <source>
        <strain evidence="7 8">2789STDY5608823</strain>
    </source>
</reference>
<evidence type="ECO:0000256" key="5">
    <source>
        <dbReference type="ARBA" id="ARBA00047754"/>
    </source>
</evidence>
<dbReference type="GO" id="GO:0071897">
    <property type="term" value="P:DNA biosynthetic process"/>
    <property type="evidence" value="ECO:0007669"/>
    <property type="project" value="UniProtKB-KW"/>
</dbReference>
<proteinExistence type="inferred from homology"/>
<dbReference type="EC" id="1.17.4.1" evidence="2"/>
<dbReference type="GO" id="GO:0004748">
    <property type="term" value="F:ribonucleoside-diphosphate reductase activity, thioredoxin disulfide as acceptor"/>
    <property type="evidence" value="ECO:0007669"/>
    <property type="project" value="UniProtKB-EC"/>
</dbReference>
<keyword evidence="4" id="KW-0547">Nucleotide-binding</keyword>
<keyword evidence="3" id="KW-0237">DNA synthesis</keyword>
<dbReference type="InterPro" id="IPR023806">
    <property type="entry name" value="CHP03905"/>
</dbReference>
<dbReference type="AlphaFoldDB" id="A0A174FFP1"/>
<organism evidence="7 8">
    <name type="scientific">Collinsella aerofaciens</name>
    <dbReference type="NCBI Taxonomy" id="74426"/>
    <lineage>
        <taxon>Bacteria</taxon>
        <taxon>Bacillati</taxon>
        <taxon>Actinomycetota</taxon>
        <taxon>Coriobacteriia</taxon>
        <taxon>Coriobacteriales</taxon>
        <taxon>Coriobacteriaceae</taxon>
        <taxon>Collinsella</taxon>
    </lineage>
</organism>
<comment type="catalytic activity">
    <reaction evidence="5">
        <text>a 2'-deoxyribonucleoside 5'-diphosphate + [thioredoxin]-disulfide + H2O = a ribonucleoside 5'-diphosphate + [thioredoxin]-dithiol</text>
        <dbReference type="Rhea" id="RHEA:23252"/>
        <dbReference type="Rhea" id="RHEA-COMP:10698"/>
        <dbReference type="Rhea" id="RHEA-COMP:10700"/>
        <dbReference type="ChEBI" id="CHEBI:15377"/>
        <dbReference type="ChEBI" id="CHEBI:29950"/>
        <dbReference type="ChEBI" id="CHEBI:50058"/>
        <dbReference type="ChEBI" id="CHEBI:57930"/>
        <dbReference type="ChEBI" id="CHEBI:73316"/>
        <dbReference type="EC" id="1.17.4.1"/>
    </reaction>
</comment>
<evidence type="ECO:0000259" key="6">
    <source>
        <dbReference type="Pfam" id="PF12637"/>
    </source>
</evidence>
<evidence type="ECO:0000256" key="4">
    <source>
        <dbReference type="ARBA" id="ARBA00022741"/>
    </source>
</evidence>
<accession>A0A174FFP1</accession>
<dbReference type="EMBL" id="CYYP01000016">
    <property type="protein sequence ID" value="CUO47479.1"/>
    <property type="molecule type" value="Genomic_DNA"/>
</dbReference>
<dbReference type="NCBIfam" id="TIGR03905">
    <property type="entry name" value="TIGR03905_4_Cys"/>
    <property type="match status" value="1"/>
</dbReference>
<protein>
    <recommendedName>
        <fullName evidence="2">ribonucleoside-diphosphate reductase</fullName>
        <ecNumber evidence="2">1.17.4.1</ecNumber>
    </recommendedName>
</protein>
<dbReference type="RefSeq" id="WP_055287275.1">
    <property type="nucleotide sequence ID" value="NZ_CYYP01000016.1"/>
</dbReference>
<dbReference type="GO" id="GO:0000166">
    <property type="term" value="F:nucleotide binding"/>
    <property type="evidence" value="ECO:0007669"/>
    <property type="project" value="UniProtKB-KW"/>
</dbReference>
<gene>
    <name evidence="7" type="ORF">ERS852381_01654</name>
</gene>
<evidence type="ECO:0000256" key="3">
    <source>
        <dbReference type="ARBA" id="ARBA00022634"/>
    </source>
</evidence>
<evidence type="ECO:0000256" key="2">
    <source>
        <dbReference type="ARBA" id="ARBA00012274"/>
    </source>
</evidence>
<feature type="domain" description="TSCPD" evidence="6">
    <location>
        <begin position="6"/>
        <end position="81"/>
    </location>
</feature>
<comment type="similarity">
    <text evidence="1">Belongs to the ribonucleoside diphosphate reductase class-2 family.</text>
</comment>
<dbReference type="Pfam" id="PF12637">
    <property type="entry name" value="TSCPD"/>
    <property type="match status" value="1"/>
</dbReference>
<name>A0A174FFP1_9ACTN</name>
<evidence type="ECO:0000256" key="1">
    <source>
        <dbReference type="ARBA" id="ARBA00007405"/>
    </source>
</evidence>